<keyword evidence="5" id="KW-0808">Transferase</keyword>
<dbReference type="GO" id="GO:0006506">
    <property type="term" value="P:GPI anchor biosynthetic process"/>
    <property type="evidence" value="ECO:0007669"/>
    <property type="project" value="UniProtKB-KW"/>
</dbReference>
<keyword evidence="4" id="KW-0337">GPI-anchor biosynthesis</keyword>
<feature type="transmembrane region" description="Helical" evidence="11">
    <location>
        <begin position="579"/>
        <end position="596"/>
    </location>
</feature>
<organism evidence="12 13">
    <name type="scientific">Triparma laevis f. longispina</name>
    <dbReference type="NCBI Taxonomy" id="1714387"/>
    <lineage>
        <taxon>Eukaryota</taxon>
        <taxon>Sar</taxon>
        <taxon>Stramenopiles</taxon>
        <taxon>Ochrophyta</taxon>
        <taxon>Bolidophyceae</taxon>
        <taxon>Parmales</taxon>
        <taxon>Triparmaceae</taxon>
        <taxon>Triparma</taxon>
    </lineage>
</organism>
<dbReference type="GO" id="GO:0005789">
    <property type="term" value="C:endoplasmic reticulum membrane"/>
    <property type="evidence" value="ECO:0007669"/>
    <property type="project" value="UniProtKB-SubCell"/>
</dbReference>
<dbReference type="SUPFAM" id="SSF53649">
    <property type="entry name" value="Alkaline phosphatase-like"/>
    <property type="match status" value="1"/>
</dbReference>
<dbReference type="InterPro" id="IPR039524">
    <property type="entry name" value="PIGO/GPI13"/>
</dbReference>
<comment type="caution">
    <text evidence="12">The sequence shown here is derived from an EMBL/GenBank/DDBJ whole genome shotgun (WGS) entry which is preliminary data.</text>
</comment>
<dbReference type="PANTHER" id="PTHR23071">
    <property type="entry name" value="PHOSPHATIDYLINOSITOL GLYCAN"/>
    <property type="match status" value="1"/>
</dbReference>
<feature type="transmembrane region" description="Helical" evidence="11">
    <location>
        <begin position="780"/>
        <end position="806"/>
    </location>
</feature>
<feature type="transmembrane region" description="Helical" evidence="11">
    <location>
        <begin position="464"/>
        <end position="482"/>
    </location>
</feature>
<evidence type="ECO:0000256" key="6">
    <source>
        <dbReference type="ARBA" id="ARBA00022692"/>
    </source>
</evidence>
<dbReference type="PANTHER" id="PTHR23071:SF1">
    <property type="entry name" value="GPI ETHANOLAMINE PHOSPHATE TRANSFERASE 3"/>
    <property type="match status" value="1"/>
</dbReference>
<feature type="transmembrane region" description="Helical" evidence="11">
    <location>
        <begin position="523"/>
        <end position="540"/>
    </location>
</feature>
<keyword evidence="10" id="KW-0325">Glycoprotein</keyword>
<dbReference type="AlphaFoldDB" id="A0A9W7B1F4"/>
<keyword evidence="13" id="KW-1185">Reference proteome</keyword>
<sequence>MRSEYAAIFLSAVGLYVFCCGFLLTRTTFDSATACFPDFASSVSTLPLRPFSSIPDYFESVYPKSSAPPSLVSPSASTCAGIPPLVDSIAIVIVDALRIDFAVNSLPRTIPALAERSSFGTHRQLLKFHSDPPTVTTQRLQALTTGGLPTFGDVRSSFDAGKVTEDSWLNQLRLQRPNASIFFAGDDTWTKLFPPSYFTSSHPFPSFNTRDIDTVDKGIESVLDEMKSKPDWKVSILHFLGVDHVGHTFGPDSPEMTAKLAYMDDVLTDSNLSNPSSDVQCTVSFTFGDHGMTSTGNHGGGSEDETTAGLYASYSPACHFPASPLDGSETATSSDFTTISQVDIVPTISFLLSLPIPYASIGSVATNLIPNTDSIQMTGLLLLNCAQVHSYLKTYGASSYKLHSKISHLDDILKDAIETLEEAVTDGGGDSIKMRSAANQMKRYLNEATESGREVWTQFGDVEMILGVGLMLFAVLISLAWPSRSHAAFPMHTVHDGLLAFLTLFLTILIPLSNSYIHNAQDITMYSITLVFVITMLRDVKKLSLTAEVGSYLVVPLLCRCLEDFTGGHGKLESLWHSTYLQIPIITVLIIMRIIIHKQLFPTATILNPTVDVLSIVLLTLSWSFPSTELCYTLVKCSFGLSSVSLLASFVNRSRLDLSFSLAIIWLIVTGPSGVLTILICLPIFNHLSSDRQFHPVMPYLISIHIFYSSEHATGMHGLQYNSSFVDGSEFSFYKSGFLLFLNTFTPHVITQIQTKPNPTLYLASITGSSFSVYLFRRHLMIFGVFAPYWCFACIFAILSFGVYVLEDLFGGGASKDETRKKTK</sequence>
<name>A0A9W7B1F4_9STRA</name>
<gene>
    <name evidence="12" type="ORF">TrLO_g13481</name>
</gene>
<evidence type="ECO:0000256" key="3">
    <source>
        <dbReference type="ARBA" id="ARBA00008695"/>
    </source>
</evidence>
<comment type="pathway">
    <text evidence="2">Glycolipid biosynthesis; glycosylphosphatidylinositol-anchor biosynthesis.</text>
</comment>
<dbReference type="OrthoDB" id="272139at2759"/>
<evidence type="ECO:0000256" key="2">
    <source>
        <dbReference type="ARBA" id="ARBA00004687"/>
    </source>
</evidence>
<dbReference type="Proteomes" id="UP001165122">
    <property type="component" value="Unassembled WGS sequence"/>
</dbReference>
<evidence type="ECO:0000313" key="12">
    <source>
        <dbReference type="EMBL" id="GMH79785.1"/>
    </source>
</evidence>
<accession>A0A9W7B1F4</accession>
<evidence type="ECO:0000256" key="4">
    <source>
        <dbReference type="ARBA" id="ARBA00022502"/>
    </source>
</evidence>
<dbReference type="Pfam" id="PF01663">
    <property type="entry name" value="Phosphodiest"/>
    <property type="match status" value="1"/>
</dbReference>
<evidence type="ECO:0000313" key="13">
    <source>
        <dbReference type="Proteomes" id="UP001165122"/>
    </source>
</evidence>
<evidence type="ECO:0000256" key="1">
    <source>
        <dbReference type="ARBA" id="ARBA00004477"/>
    </source>
</evidence>
<dbReference type="CDD" id="cd16023">
    <property type="entry name" value="GPI_EPT_3"/>
    <property type="match status" value="1"/>
</dbReference>
<keyword evidence="6 11" id="KW-0812">Transmembrane</keyword>
<dbReference type="InterPro" id="IPR002591">
    <property type="entry name" value="Phosphodiest/P_Trfase"/>
</dbReference>
<evidence type="ECO:0000256" key="7">
    <source>
        <dbReference type="ARBA" id="ARBA00022824"/>
    </source>
</evidence>
<keyword evidence="9 11" id="KW-0472">Membrane</keyword>
<feature type="transmembrane region" description="Helical" evidence="11">
    <location>
        <begin position="602"/>
        <end position="623"/>
    </location>
</feature>
<feature type="transmembrane region" description="Helical" evidence="11">
    <location>
        <begin position="663"/>
        <end position="685"/>
    </location>
</feature>
<keyword evidence="8 11" id="KW-1133">Transmembrane helix</keyword>
<comment type="similarity">
    <text evidence="3">Belongs to the PIGG/PIGN/PIGO family. PIGO subfamily.</text>
</comment>
<dbReference type="EMBL" id="BRXW01000933">
    <property type="protein sequence ID" value="GMH79785.1"/>
    <property type="molecule type" value="Genomic_DNA"/>
</dbReference>
<evidence type="ECO:0000256" key="11">
    <source>
        <dbReference type="SAM" id="Phobius"/>
    </source>
</evidence>
<dbReference type="InterPro" id="IPR037675">
    <property type="entry name" value="PIG-O_N"/>
</dbReference>
<evidence type="ECO:0000256" key="10">
    <source>
        <dbReference type="ARBA" id="ARBA00023180"/>
    </source>
</evidence>
<dbReference type="InterPro" id="IPR017850">
    <property type="entry name" value="Alkaline_phosphatase_core_sf"/>
</dbReference>
<evidence type="ECO:0000256" key="5">
    <source>
        <dbReference type="ARBA" id="ARBA00022679"/>
    </source>
</evidence>
<comment type="subcellular location">
    <subcellularLocation>
        <location evidence="1">Endoplasmic reticulum membrane</location>
        <topology evidence="1">Multi-pass membrane protein</topology>
    </subcellularLocation>
</comment>
<feature type="transmembrane region" description="Helical" evidence="11">
    <location>
        <begin position="7"/>
        <end position="25"/>
    </location>
</feature>
<reference evidence="13" key="1">
    <citation type="journal article" date="2023" name="Commun. Biol.">
        <title>Genome analysis of Parmales, the sister group of diatoms, reveals the evolutionary specialization of diatoms from phago-mixotrophs to photoautotrophs.</title>
        <authorList>
            <person name="Ban H."/>
            <person name="Sato S."/>
            <person name="Yoshikawa S."/>
            <person name="Yamada K."/>
            <person name="Nakamura Y."/>
            <person name="Ichinomiya M."/>
            <person name="Sato N."/>
            <person name="Blanc-Mathieu R."/>
            <person name="Endo H."/>
            <person name="Kuwata A."/>
            <person name="Ogata H."/>
        </authorList>
    </citation>
    <scope>NUCLEOTIDE SEQUENCE [LARGE SCALE GENOMIC DNA]</scope>
    <source>
        <strain evidence="13">NIES 3700</strain>
    </source>
</reference>
<dbReference type="GO" id="GO:0051377">
    <property type="term" value="F:mannose-ethanolamine phosphotransferase activity"/>
    <property type="evidence" value="ECO:0007669"/>
    <property type="project" value="InterPro"/>
</dbReference>
<evidence type="ECO:0000256" key="8">
    <source>
        <dbReference type="ARBA" id="ARBA00022989"/>
    </source>
</evidence>
<feature type="transmembrane region" description="Helical" evidence="11">
    <location>
        <begin position="494"/>
        <end position="517"/>
    </location>
</feature>
<protein>
    <recommendedName>
        <fullName evidence="14">GPI ethanolamine phosphate transferase 3</fullName>
    </recommendedName>
</protein>
<keyword evidence="7" id="KW-0256">Endoplasmic reticulum</keyword>
<dbReference type="Gene3D" id="3.40.720.10">
    <property type="entry name" value="Alkaline Phosphatase, subunit A"/>
    <property type="match status" value="1"/>
</dbReference>
<proteinExistence type="inferred from homology"/>
<evidence type="ECO:0008006" key="14">
    <source>
        <dbReference type="Google" id="ProtNLM"/>
    </source>
</evidence>
<evidence type="ECO:0000256" key="9">
    <source>
        <dbReference type="ARBA" id="ARBA00023136"/>
    </source>
</evidence>